<organism evidence="4 5">
    <name type="scientific">Candidatus Ventrousia excrementavium</name>
    <dbReference type="NCBI Taxonomy" id="2840961"/>
    <lineage>
        <taxon>Bacteria</taxon>
        <taxon>Bacillati</taxon>
        <taxon>Bacillota</taxon>
        <taxon>Clostridia</taxon>
        <taxon>Eubacteriales</taxon>
        <taxon>Clostridiaceae</taxon>
        <taxon>Clostridiaceae incertae sedis</taxon>
        <taxon>Candidatus Ventrousia</taxon>
    </lineage>
</organism>
<evidence type="ECO:0000256" key="2">
    <source>
        <dbReference type="ARBA" id="ARBA00022989"/>
    </source>
</evidence>
<dbReference type="Gene3D" id="1.10.1760.20">
    <property type="match status" value="1"/>
</dbReference>
<dbReference type="Pfam" id="PF07155">
    <property type="entry name" value="ECF-ribofla_trS"/>
    <property type="match status" value="1"/>
</dbReference>
<feature type="transmembrane region" description="Helical" evidence="3">
    <location>
        <begin position="104"/>
        <end position="130"/>
    </location>
</feature>
<evidence type="ECO:0000256" key="3">
    <source>
        <dbReference type="SAM" id="Phobius"/>
    </source>
</evidence>
<accession>A0A9D1LMI9</accession>
<reference evidence="4" key="1">
    <citation type="submission" date="2020-10" db="EMBL/GenBank/DDBJ databases">
        <authorList>
            <person name="Gilroy R."/>
        </authorList>
    </citation>
    <scope>NUCLEOTIDE SEQUENCE</scope>
    <source>
        <strain evidence="4">CHK191-8634</strain>
    </source>
</reference>
<keyword evidence="3" id="KW-0472">Membrane</keyword>
<evidence type="ECO:0000313" key="5">
    <source>
        <dbReference type="Proteomes" id="UP000824073"/>
    </source>
</evidence>
<feature type="transmembrane region" description="Helical" evidence="3">
    <location>
        <begin position="136"/>
        <end position="157"/>
    </location>
</feature>
<dbReference type="GO" id="GO:0016020">
    <property type="term" value="C:membrane"/>
    <property type="evidence" value="ECO:0007669"/>
    <property type="project" value="InterPro"/>
</dbReference>
<gene>
    <name evidence="4" type="ORF">IAB67_09960</name>
</gene>
<comment type="caution">
    <text evidence="4">The sequence shown here is derived from an EMBL/GenBank/DDBJ whole genome shotgun (WGS) entry which is preliminary data.</text>
</comment>
<keyword evidence="1 3" id="KW-0812">Transmembrane</keyword>
<proteinExistence type="predicted"/>
<dbReference type="Proteomes" id="UP000824073">
    <property type="component" value="Unassembled WGS sequence"/>
</dbReference>
<reference evidence="4" key="2">
    <citation type="journal article" date="2021" name="PeerJ">
        <title>Extensive microbial diversity within the chicken gut microbiome revealed by metagenomics and culture.</title>
        <authorList>
            <person name="Gilroy R."/>
            <person name="Ravi A."/>
            <person name="Getino M."/>
            <person name="Pursley I."/>
            <person name="Horton D.L."/>
            <person name="Alikhan N.F."/>
            <person name="Baker D."/>
            <person name="Gharbi K."/>
            <person name="Hall N."/>
            <person name="Watson M."/>
            <person name="Adriaenssens E.M."/>
            <person name="Foster-Nyarko E."/>
            <person name="Jarju S."/>
            <person name="Secka A."/>
            <person name="Antonio M."/>
            <person name="Oren A."/>
            <person name="Chaudhuri R.R."/>
            <person name="La Ragione R."/>
            <person name="Hildebrand F."/>
            <person name="Pallen M.J."/>
        </authorList>
    </citation>
    <scope>NUCLEOTIDE SEQUENCE</scope>
    <source>
        <strain evidence="4">CHK191-8634</strain>
    </source>
</reference>
<name>A0A9D1LMI9_9CLOT</name>
<evidence type="ECO:0000256" key="1">
    <source>
        <dbReference type="ARBA" id="ARBA00022692"/>
    </source>
</evidence>
<feature type="transmembrane region" description="Helical" evidence="3">
    <location>
        <begin position="42"/>
        <end position="67"/>
    </location>
</feature>
<keyword evidence="2 3" id="KW-1133">Transmembrane helix</keyword>
<dbReference type="InterPro" id="IPR009825">
    <property type="entry name" value="ECF_substrate-spec-like"/>
</dbReference>
<dbReference type="PANTHER" id="PTHR37815:SF3">
    <property type="entry name" value="UPF0397 PROTEIN SPR0429"/>
    <property type="match status" value="1"/>
</dbReference>
<feature type="transmembrane region" description="Helical" evidence="3">
    <location>
        <begin position="73"/>
        <end position="92"/>
    </location>
</feature>
<evidence type="ECO:0000313" key="4">
    <source>
        <dbReference type="EMBL" id="HIU44609.1"/>
    </source>
</evidence>
<dbReference type="PANTHER" id="PTHR37815">
    <property type="entry name" value="UPF0397 PROTEIN BC_2624-RELATED"/>
    <property type="match status" value="1"/>
</dbReference>
<sequence length="169" mass="17457">MKDARVRLLCITAMFAALILVCTMFVKLPVPATTEYIHIGDGVLYLAAALLPLPYAVAAGAVGAALADVLASYAIWAPFTFVIKAVMAAIVNRLCSPDCGRGRMALAGLIAGIVNVALYFASSAILYGIAGAAAGIPFNIIQSALAAVIFIVLLPVVRKALSGILPARK</sequence>
<feature type="transmembrane region" description="Helical" evidence="3">
    <location>
        <begin position="6"/>
        <end position="30"/>
    </location>
</feature>
<protein>
    <submittedName>
        <fullName evidence="4">ECF transporter S component</fullName>
    </submittedName>
</protein>
<dbReference type="EMBL" id="DVMR01000076">
    <property type="protein sequence ID" value="HIU44609.1"/>
    <property type="molecule type" value="Genomic_DNA"/>
</dbReference>
<dbReference type="AlphaFoldDB" id="A0A9D1LMI9"/>